<evidence type="ECO:0000313" key="8">
    <source>
        <dbReference type="EMBL" id="CAK7941700.1"/>
    </source>
</evidence>
<evidence type="ECO:0000256" key="1">
    <source>
        <dbReference type="ARBA" id="ARBA00004141"/>
    </source>
</evidence>
<dbReference type="GO" id="GO:0022857">
    <property type="term" value="F:transmembrane transporter activity"/>
    <property type="evidence" value="ECO:0007669"/>
    <property type="project" value="InterPro"/>
</dbReference>
<feature type="transmembrane region" description="Helical" evidence="5">
    <location>
        <begin position="88"/>
        <end position="108"/>
    </location>
</feature>
<dbReference type="GO" id="GO:0016020">
    <property type="term" value="C:membrane"/>
    <property type="evidence" value="ECO:0007669"/>
    <property type="project" value="UniProtKB-SubCell"/>
</dbReference>
<dbReference type="InterPro" id="IPR020846">
    <property type="entry name" value="MFS_dom"/>
</dbReference>
<keyword evidence="3 5" id="KW-1133">Transmembrane helix</keyword>
<proteinExistence type="predicted"/>
<feature type="transmembrane region" description="Helical" evidence="5">
    <location>
        <begin position="251"/>
        <end position="272"/>
    </location>
</feature>
<dbReference type="Gene3D" id="1.20.1250.20">
    <property type="entry name" value="MFS general substrate transporter like domains"/>
    <property type="match status" value="2"/>
</dbReference>
<feature type="transmembrane region" description="Helical" evidence="5">
    <location>
        <begin position="325"/>
        <end position="344"/>
    </location>
</feature>
<sequence>MWKDSADEVAAGDAALKLPRGNRRYVTALLCLCVSTICYADRTNMGIALPALVVDKKEQGEVLSAFFYGYMCTQILGGYFAARCGAKIVLITGVVVWTLFDLSTVVVAKCLTCLFFTRAGMGLGEGILFPCMHQIASAWYPIQERSRLVTLVASGSDLGTISALVISPAIMAASGWQRIFVTFGVFSFIWVVVYVSEGASRPEDDPRITVEERTFILRNRIVNHDTTHQRRVELDTHALNWRVLLTSQPAWAIYVAHMCYNYSWYILLGWIPQYFSQVLNLDLTKKGGFAAALPYMCGYVGTLLFGRLGDVLVTRGYRALHVRQGMNAFSFLGCAFFLFLLRFANSAPAAVALLCMTLFTGRAAMAGYWVNMIDVAPNHAAHIMGVSNTFGTIPGIIGNMVTGAILQATGSWDLVFAVAALVLVFGAMFFHCCASDESIYAQPRCEEGYNGSSTTSSSFRGSPSFSLSRLSIPDEEESLLETHI</sequence>
<dbReference type="FunFam" id="1.20.1250.20:FF:000532">
    <property type="entry name" value="SLC (SoLute Carrier) homolog"/>
    <property type="match status" value="1"/>
</dbReference>
<dbReference type="AlphaFoldDB" id="A0AAV1SXF1"/>
<feature type="transmembrane region" description="Helical" evidence="5">
    <location>
        <begin position="383"/>
        <end position="408"/>
    </location>
</feature>
<dbReference type="EMBL" id="CAKLBY020000003">
    <property type="protein sequence ID" value="CAK7891003.1"/>
    <property type="molecule type" value="Genomic_DNA"/>
</dbReference>
<accession>A0AAV1SXF1</accession>
<dbReference type="PANTHER" id="PTHR11662:SF399">
    <property type="entry name" value="FI19708P1-RELATED"/>
    <property type="match status" value="1"/>
</dbReference>
<evidence type="ECO:0000313" key="9">
    <source>
        <dbReference type="Proteomes" id="UP001162060"/>
    </source>
</evidence>
<comment type="subcellular location">
    <subcellularLocation>
        <location evidence="1">Membrane</location>
        <topology evidence="1">Multi-pass membrane protein</topology>
    </subcellularLocation>
</comment>
<gene>
    <name evidence="8" type="ORF">PM001_LOCUS26850</name>
    <name evidence="7" type="ORF">PM001_LOCUS96</name>
</gene>
<keyword evidence="2 5" id="KW-0812">Transmembrane</keyword>
<protein>
    <recommendedName>
        <fullName evidence="6">Major facilitator superfamily (MFS) profile domain-containing protein</fullName>
    </recommendedName>
</protein>
<comment type="caution">
    <text evidence="7">The sequence shown here is derived from an EMBL/GenBank/DDBJ whole genome shotgun (WGS) entry which is preliminary data.</text>
</comment>
<evidence type="ECO:0000313" key="7">
    <source>
        <dbReference type="EMBL" id="CAK7891003.1"/>
    </source>
</evidence>
<dbReference type="EMBL" id="CAKLBY020000264">
    <property type="protein sequence ID" value="CAK7941700.1"/>
    <property type="molecule type" value="Genomic_DNA"/>
</dbReference>
<reference evidence="7" key="1">
    <citation type="submission" date="2024-01" db="EMBL/GenBank/DDBJ databases">
        <authorList>
            <person name="Webb A."/>
        </authorList>
    </citation>
    <scope>NUCLEOTIDE SEQUENCE</scope>
    <source>
        <strain evidence="7">Pm1</strain>
    </source>
</reference>
<feature type="transmembrane region" description="Helical" evidence="5">
    <location>
        <begin position="414"/>
        <end position="434"/>
    </location>
</feature>
<organism evidence="7 9">
    <name type="scientific">Peronospora matthiolae</name>
    <dbReference type="NCBI Taxonomy" id="2874970"/>
    <lineage>
        <taxon>Eukaryota</taxon>
        <taxon>Sar</taxon>
        <taxon>Stramenopiles</taxon>
        <taxon>Oomycota</taxon>
        <taxon>Peronosporomycetes</taxon>
        <taxon>Peronosporales</taxon>
        <taxon>Peronosporaceae</taxon>
        <taxon>Peronospora</taxon>
    </lineage>
</organism>
<feature type="transmembrane region" description="Helical" evidence="5">
    <location>
        <begin position="292"/>
        <end position="313"/>
    </location>
</feature>
<feature type="transmembrane region" description="Helical" evidence="5">
    <location>
        <begin position="148"/>
        <end position="170"/>
    </location>
</feature>
<feature type="transmembrane region" description="Helical" evidence="5">
    <location>
        <begin position="350"/>
        <end position="371"/>
    </location>
</feature>
<dbReference type="PROSITE" id="PS50850">
    <property type="entry name" value="MFS"/>
    <property type="match status" value="1"/>
</dbReference>
<dbReference type="InterPro" id="IPR011701">
    <property type="entry name" value="MFS"/>
</dbReference>
<keyword evidence="4 5" id="KW-0472">Membrane</keyword>
<dbReference type="InterPro" id="IPR036259">
    <property type="entry name" value="MFS_trans_sf"/>
</dbReference>
<evidence type="ECO:0000256" key="2">
    <source>
        <dbReference type="ARBA" id="ARBA00022692"/>
    </source>
</evidence>
<dbReference type="PANTHER" id="PTHR11662">
    <property type="entry name" value="SOLUTE CARRIER FAMILY 17"/>
    <property type="match status" value="1"/>
</dbReference>
<feature type="transmembrane region" description="Helical" evidence="5">
    <location>
        <begin position="114"/>
        <end position="136"/>
    </location>
</feature>
<name>A0AAV1SXF1_9STRA</name>
<dbReference type="Pfam" id="PF07690">
    <property type="entry name" value="MFS_1"/>
    <property type="match status" value="1"/>
</dbReference>
<evidence type="ECO:0000259" key="6">
    <source>
        <dbReference type="PROSITE" id="PS50850"/>
    </source>
</evidence>
<dbReference type="SUPFAM" id="SSF103473">
    <property type="entry name" value="MFS general substrate transporter"/>
    <property type="match status" value="1"/>
</dbReference>
<feature type="transmembrane region" description="Helical" evidence="5">
    <location>
        <begin position="176"/>
        <end position="195"/>
    </location>
</feature>
<evidence type="ECO:0000256" key="3">
    <source>
        <dbReference type="ARBA" id="ARBA00022989"/>
    </source>
</evidence>
<dbReference type="Proteomes" id="UP001162060">
    <property type="component" value="Unassembled WGS sequence"/>
</dbReference>
<feature type="domain" description="Major facilitator superfamily (MFS) profile" evidence="6">
    <location>
        <begin position="1"/>
        <end position="438"/>
    </location>
</feature>
<evidence type="ECO:0000256" key="4">
    <source>
        <dbReference type="ARBA" id="ARBA00023136"/>
    </source>
</evidence>
<dbReference type="InterPro" id="IPR050382">
    <property type="entry name" value="MFS_Na/Anion_cotransporter"/>
</dbReference>
<evidence type="ECO:0000256" key="5">
    <source>
        <dbReference type="SAM" id="Phobius"/>
    </source>
</evidence>